<keyword evidence="1" id="KW-1133">Transmembrane helix</keyword>
<feature type="transmembrane region" description="Helical" evidence="1">
    <location>
        <begin position="60"/>
        <end position="79"/>
    </location>
</feature>
<accession>A0A445MY22</accession>
<name>A0A445MY22_9BACT</name>
<dbReference type="EMBL" id="OJIN01000146">
    <property type="protein sequence ID" value="SPD74365.1"/>
    <property type="molecule type" value="Genomic_DNA"/>
</dbReference>
<organism evidence="2">
    <name type="scientific">uncultured Desulfobacterium sp</name>
    <dbReference type="NCBI Taxonomy" id="201089"/>
    <lineage>
        <taxon>Bacteria</taxon>
        <taxon>Pseudomonadati</taxon>
        <taxon>Thermodesulfobacteriota</taxon>
        <taxon>Desulfobacteria</taxon>
        <taxon>Desulfobacterales</taxon>
        <taxon>Desulfobacteriaceae</taxon>
        <taxon>Desulfobacterium</taxon>
        <taxon>environmental samples</taxon>
    </lineage>
</organism>
<feature type="transmembrane region" description="Helical" evidence="1">
    <location>
        <begin position="30"/>
        <end position="54"/>
    </location>
</feature>
<protein>
    <submittedName>
        <fullName evidence="2">Uncharacterized protein</fullName>
    </submittedName>
</protein>
<dbReference type="AlphaFoldDB" id="A0A445MY22"/>
<keyword evidence="1" id="KW-0812">Transmembrane</keyword>
<sequence length="99" mass="11392">MDNKIEKIEAKSQLAHGDYHERKLSPFGHLFRFIGWWFGFSAFYATFAVCPFCGQQGCPVGLVSAGTVGAFLSLCIQDWKLFFRFIKQKLTNEKKQKHI</sequence>
<reference evidence="2" key="1">
    <citation type="submission" date="2018-01" db="EMBL/GenBank/DDBJ databases">
        <authorList>
            <person name="Regsiter A."/>
            <person name="William W."/>
        </authorList>
    </citation>
    <scope>NUCLEOTIDE SEQUENCE</scope>
    <source>
        <strain evidence="2">TRIP AH-1</strain>
    </source>
</reference>
<evidence type="ECO:0000256" key="1">
    <source>
        <dbReference type="SAM" id="Phobius"/>
    </source>
</evidence>
<proteinExistence type="predicted"/>
<keyword evidence="1" id="KW-0472">Membrane</keyword>
<evidence type="ECO:0000313" key="2">
    <source>
        <dbReference type="EMBL" id="SPD74365.1"/>
    </source>
</evidence>
<gene>
    <name evidence="2" type="ORF">PITCH_A230051</name>
</gene>